<evidence type="ECO:0000256" key="1">
    <source>
        <dbReference type="ARBA" id="ARBA00022723"/>
    </source>
</evidence>
<evidence type="ECO:0000313" key="8">
    <source>
        <dbReference type="Proteomes" id="UP001224890"/>
    </source>
</evidence>
<dbReference type="InterPro" id="IPR053185">
    <property type="entry name" value="SET_domain_protein"/>
</dbReference>
<dbReference type="Pfam" id="PF01753">
    <property type="entry name" value="zf-MYND"/>
    <property type="match status" value="1"/>
</dbReference>
<evidence type="ECO:0008006" key="9">
    <source>
        <dbReference type="Google" id="ProtNLM"/>
    </source>
</evidence>
<dbReference type="SMART" id="SM00317">
    <property type="entry name" value="SET"/>
    <property type="match status" value="1"/>
</dbReference>
<dbReference type="SUPFAM" id="SSF144232">
    <property type="entry name" value="HIT/MYND zinc finger-like"/>
    <property type="match status" value="1"/>
</dbReference>
<dbReference type="PANTHER" id="PTHR47332">
    <property type="entry name" value="SET DOMAIN-CONTAINING PROTEIN 5"/>
    <property type="match status" value="1"/>
</dbReference>
<keyword evidence="1" id="KW-0479">Metal-binding</keyword>
<evidence type="ECO:0000256" key="3">
    <source>
        <dbReference type="ARBA" id="ARBA00022833"/>
    </source>
</evidence>
<dbReference type="Pfam" id="PF00856">
    <property type="entry name" value="SET"/>
    <property type="match status" value="1"/>
</dbReference>
<comment type="caution">
    <text evidence="7">The sequence shown here is derived from an EMBL/GenBank/DDBJ whole genome shotgun (WGS) entry which is preliminary data.</text>
</comment>
<name>A0AAJ0AU71_9PEZI</name>
<protein>
    <recommendedName>
        <fullName evidence="9">Suppressor of anucleate metulae protein B</fullName>
    </recommendedName>
</protein>
<keyword evidence="8" id="KW-1185">Reference proteome</keyword>
<evidence type="ECO:0000256" key="2">
    <source>
        <dbReference type="ARBA" id="ARBA00022771"/>
    </source>
</evidence>
<feature type="domain" description="SET" evidence="5">
    <location>
        <begin position="323"/>
        <end position="466"/>
    </location>
</feature>
<dbReference type="GO" id="GO:0008270">
    <property type="term" value="F:zinc ion binding"/>
    <property type="evidence" value="ECO:0007669"/>
    <property type="project" value="UniProtKB-KW"/>
</dbReference>
<evidence type="ECO:0000313" key="7">
    <source>
        <dbReference type="EMBL" id="KAK1690438.1"/>
    </source>
</evidence>
<dbReference type="AlphaFoldDB" id="A0AAJ0AU71"/>
<organism evidence="7 8">
    <name type="scientific">Colletotrichum godetiae</name>
    <dbReference type="NCBI Taxonomy" id="1209918"/>
    <lineage>
        <taxon>Eukaryota</taxon>
        <taxon>Fungi</taxon>
        <taxon>Dikarya</taxon>
        <taxon>Ascomycota</taxon>
        <taxon>Pezizomycotina</taxon>
        <taxon>Sordariomycetes</taxon>
        <taxon>Hypocreomycetidae</taxon>
        <taxon>Glomerellales</taxon>
        <taxon>Glomerellaceae</taxon>
        <taxon>Colletotrichum</taxon>
        <taxon>Colletotrichum acutatum species complex</taxon>
    </lineage>
</organism>
<dbReference type="InterPro" id="IPR046341">
    <property type="entry name" value="SET_dom_sf"/>
</dbReference>
<keyword evidence="2 4" id="KW-0863">Zinc-finger</keyword>
<dbReference type="CDD" id="cd20071">
    <property type="entry name" value="SET_SMYD"/>
    <property type="match status" value="1"/>
</dbReference>
<dbReference type="PROSITE" id="PS50280">
    <property type="entry name" value="SET"/>
    <property type="match status" value="1"/>
</dbReference>
<accession>A0AAJ0AU71</accession>
<dbReference type="PANTHER" id="PTHR47332:SF4">
    <property type="entry name" value="SET DOMAIN-CONTAINING PROTEIN 5"/>
    <property type="match status" value="1"/>
</dbReference>
<dbReference type="InterPro" id="IPR001214">
    <property type="entry name" value="SET_dom"/>
</dbReference>
<gene>
    <name evidence="7" type="ORF">BDP55DRAFT_349642</name>
</gene>
<proteinExistence type="predicted"/>
<sequence length="639" mass="70221">MAEDANSDGKGSLCSVCRNPGASRCAGCCGAPAYDDGPAIRTFYCGRACQRSDWNRHRTECKVMQARKSLSRAAALLEALLVRIRKAAYPFAITSIEREARTIMLVSSNDEQLHESKLTPLPTDLASLQDHPELVKPICLHASGVEAMIYFCNVIKDMLPDTCITEVELIPANLNIQISRGLGTACDESNVHLVHKVSLGSRELWAMDVAGAQHGHSDSLMPWSSFVKGRCTTINGEWSLGFCRNRPARESLPWLSPAVSTQVLALADALDQGIPQLVTGHDGSLRALLEGQGSTYQSAAQRFLGDLEARLPGILASLFTTSRPYRIKAVAGKGKGMFATRRIARGTRLLAESPIFRVPRDESNLQKLEAAIARSVGLLSQVQRESFFALHNCHGTRHSQALGIARTNALPLGSGASVGGIFLEASRINHSCRHNAQNTWNDSLGQVTIHVLREVDDGEEITISYLGASENYAARQSRLHKSFGFVCACELCTLPAPQRTQSDRRLDKITYLDGQIGDGIHIKSTPLACFRMAHEMKLIMEEEGIADARIPRLYYDAFQIVIANGDEARASVFAERASVERLIMEGSDSAVVHRLNKYAVDPSSHVLHGMSKQWRQGVNKIPQDLNEQGFEKWLWRLPT</sequence>
<dbReference type="Proteomes" id="UP001224890">
    <property type="component" value="Unassembled WGS sequence"/>
</dbReference>
<dbReference type="GeneID" id="85451511"/>
<evidence type="ECO:0000256" key="4">
    <source>
        <dbReference type="PROSITE-ProRule" id="PRU00134"/>
    </source>
</evidence>
<dbReference type="InterPro" id="IPR002893">
    <property type="entry name" value="Znf_MYND"/>
</dbReference>
<dbReference type="RefSeq" id="XP_060434133.1">
    <property type="nucleotide sequence ID" value="XM_060566985.1"/>
</dbReference>
<dbReference type="EMBL" id="JAHMHR010000006">
    <property type="protein sequence ID" value="KAK1690438.1"/>
    <property type="molecule type" value="Genomic_DNA"/>
</dbReference>
<dbReference type="Gene3D" id="6.10.140.2220">
    <property type="match status" value="1"/>
</dbReference>
<evidence type="ECO:0000259" key="6">
    <source>
        <dbReference type="PROSITE" id="PS50865"/>
    </source>
</evidence>
<reference evidence="7" key="1">
    <citation type="submission" date="2021-06" db="EMBL/GenBank/DDBJ databases">
        <title>Comparative genomics, transcriptomics and evolutionary studies reveal genomic signatures of adaptation to plant cell wall in hemibiotrophic fungi.</title>
        <authorList>
            <consortium name="DOE Joint Genome Institute"/>
            <person name="Baroncelli R."/>
            <person name="Diaz J.F."/>
            <person name="Benocci T."/>
            <person name="Peng M."/>
            <person name="Battaglia E."/>
            <person name="Haridas S."/>
            <person name="Andreopoulos W."/>
            <person name="Labutti K."/>
            <person name="Pangilinan J."/>
            <person name="Floch G.L."/>
            <person name="Makela M.R."/>
            <person name="Henrissat B."/>
            <person name="Grigoriev I.V."/>
            <person name="Crouch J.A."/>
            <person name="De Vries R.P."/>
            <person name="Sukno S.A."/>
            <person name="Thon M.R."/>
        </authorList>
    </citation>
    <scope>NUCLEOTIDE SEQUENCE</scope>
    <source>
        <strain evidence="7">CBS 193.32</strain>
    </source>
</reference>
<evidence type="ECO:0000259" key="5">
    <source>
        <dbReference type="PROSITE" id="PS50280"/>
    </source>
</evidence>
<dbReference type="PROSITE" id="PS50865">
    <property type="entry name" value="ZF_MYND_2"/>
    <property type="match status" value="1"/>
</dbReference>
<dbReference type="Gene3D" id="2.170.270.10">
    <property type="entry name" value="SET domain"/>
    <property type="match status" value="1"/>
</dbReference>
<keyword evidence="3" id="KW-0862">Zinc</keyword>
<feature type="domain" description="MYND-type" evidence="6">
    <location>
        <begin position="14"/>
        <end position="61"/>
    </location>
</feature>
<dbReference type="SUPFAM" id="SSF82199">
    <property type="entry name" value="SET domain"/>
    <property type="match status" value="1"/>
</dbReference>